<gene>
    <name evidence="5" type="ORF">Vbra_2074</name>
</gene>
<organism evidence="5 6">
    <name type="scientific">Vitrella brassicaformis (strain CCMP3155)</name>
    <dbReference type="NCBI Taxonomy" id="1169540"/>
    <lineage>
        <taxon>Eukaryota</taxon>
        <taxon>Sar</taxon>
        <taxon>Alveolata</taxon>
        <taxon>Colpodellida</taxon>
        <taxon>Vitrellaceae</taxon>
        <taxon>Vitrella</taxon>
    </lineage>
</organism>
<dbReference type="Gene3D" id="3.50.4.10">
    <property type="entry name" value="Hepatocyte Growth Factor"/>
    <property type="match status" value="3"/>
</dbReference>
<dbReference type="PROSITE" id="PS51257">
    <property type="entry name" value="PROKAR_LIPOPROTEIN"/>
    <property type="match status" value="1"/>
</dbReference>
<accession>A0A0G4EGD8</accession>
<dbReference type="VEuPathDB" id="CryptoDB:Vbra_2074"/>
<feature type="transmembrane region" description="Helical" evidence="2">
    <location>
        <begin position="533"/>
        <end position="556"/>
    </location>
</feature>
<feature type="domain" description="Apple" evidence="4">
    <location>
        <begin position="104"/>
        <end position="135"/>
    </location>
</feature>
<keyword evidence="6" id="KW-1185">Reference proteome</keyword>
<feature type="region of interest" description="Disordered" evidence="1">
    <location>
        <begin position="612"/>
        <end position="634"/>
    </location>
</feature>
<reference evidence="5 6" key="1">
    <citation type="submission" date="2014-11" db="EMBL/GenBank/DDBJ databases">
        <authorList>
            <person name="Zhu J."/>
            <person name="Qi W."/>
            <person name="Song R."/>
        </authorList>
    </citation>
    <scope>NUCLEOTIDE SEQUENCE [LARGE SCALE GENOMIC DNA]</scope>
</reference>
<evidence type="ECO:0000256" key="2">
    <source>
        <dbReference type="SAM" id="Phobius"/>
    </source>
</evidence>
<dbReference type="Pfam" id="PF14295">
    <property type="entry name" value="PAN_4"/>
    <property type="match status" value="3"/>
</dbReference>
<feature type="domain" description="Apple" evidence="4">
    <location>
        <begin position="365"/>
        <end position="392"/>
    </location>
</feature>
<feature type="signal peptide" evidence="3">
    <location>
        <begin position="1"/>
        <end position="28"/>
    </location>
</feature>
<sequence>MTAPHRIHRPHVLLALMGSACFLGLVQGQNVQTPEDVECAPDGRRSGICFGTPEATVAPPPNASCYEWDFDYEGYNLSEPVIVSTTGINDVDEAPSVGLDVNALGHMVARPYDCQRGCQAYDACKGWTFSRIKGCFLKSSDAGRRHMPEETSENGIANWYVSGGKYSMDCDRGAFRSPCFEYNVACLFSNTRHHYREGVENITLDECHDLCKGVPGCLAFTFFDRFPRDERVIRNVCQLCGQKDRKVCQAGAIMGWVEGHDCGPAPGSTWPPPPVPPLTHDGMHQLPADPALYYGLPTEPNALAAGKKGTKEERSFHRGDLGAPSFLTKSLNYAVRAYDLSRVGLANCGCYHQGVQPDPDTSTMISNIDLLVYPAEGCQELCREEPDCEAFSSSQFKCMLWKNVTSWRLDQVEPIVVSGPRLCPGTIIDQGYACSLDHYRARFSSLSLLVLRMPGISVPYGQSCPTDVDLYVIVFLLAAGLLTFAAYVTARQSKKHHPSTVVWRVVAATVAGLGTVAHVVFVIYLFRVDYTGWLFWAGCIHFLCMILFNEITVVLYNLTWVTSHPSYALTFSRAKRDTDGSHKRTKRKKTILVDIQAEQQPLKQKAATFLGHMMEPPPAPDATESDIKGPAASTEEDVMSFCPTFALSHLSTEAVFCTRGHMMADLPEEPPVFIQSGEYTHQAELQQQQRQHEEQDDGEEEVGQQEAALEEIDTAPTPEGIKSTKDTTPICSSDVPKVFKSCPPAFAAPLESATTKSRESTCKTVKEEDASTDHAVLAVALADEKDDDAFGGDGAGLVFVLFGSFFSIGVLHLGWSNFRSLPYFSIPVKSEAFRSLELMALVGYVPMLTLQLLAVFLSDSDGVLADIVPPATLTALLLTLINTCGVIVRYMAGRCSKA</sequence>
<evidence type="ECO:0000313" key="6">
    <source>
        <dbReference type="Proteomes" id="UP000041254"/>
    </source>
</evidence>
<dbReference type="EMBL" id="CDMY01000219">
    <property type="protein sequence ID" value="CEL94459.1"/>
    <property type="molecule type" value="Genomic_DNA"/>
</dbReference>
<feature type="transmembrane region" description="Helical" evidence="2">
    <location>
        <begin position="838"/>
        <end position="858"/>
    </location>
</feature>
<keyword evidence="2" id="KW-1133">Transmembrane helix</keyword>
<dbReference type="InParanoid" id="A0A0G4EGD8"/>
<feature type="region of interest" description="Disordered" evidence="1">
    <location>
        <begin position="683"/>
        <end position="728"/>
    </location>
</feature>
<name>A0A0G4EGD8_VITBC</name>
<evidence type="ECO:0000313" key="5">
    <source>
        <dbReference type="EMBL" id="CEL94459.1"/>
    </source>
</evidence>
<dbReference type="InterPro" id="IPR003609">
    <property type="entry name" value="Pan_app"/>
</dbReference>
<evidence type="ECO:0000256" key="3">
    <source>
        <dbReference type="SAM" id="SignalP"/>
    </source>
</evidence>
<dbReference type="SUPFAM" id="SSF57414">
    <property type="entry name" value="Hairpin loop containing domain-like"/>
    <property type="match status" value="1"/>
</dbReference>
<evidence type="ECO:0000256" key="1">
    <source>
        <dbReference type="SAM" id="MobiDB-lite"/>
    </source>
</evidence>
<keyword evidence="2" id="KW-0812">Transmembrane</keyword>
<dbReference type="Proteomes" id="UP000041254">
    <property type="component" value="Unassembled WGS sequence"/>
</dbReference>
<dbReference type="OrthoDB" id="435980at2759"/>
<dbReference type="AlphaFoldDB" id="A0A0G4EGD8"/>
<protein>
    <recommendedName>
        <fullName evidence="4">Apple domain-containing protein</fullName>
    </recommendedName>
</protein>
<keyword evidence="2" id="KW-0472">Membrane</keyword>
<feature type="transmembrane region" description="Helical" evidence="2">
    <location>
        <begin position="470"/>
        <end position="489"/>
    </location>
</feature>
<feature type="transmembrane region" description="Helical" evidence="2">
    <location>
        <begin position="870"/>
        <end position="892"/>
    </location>
</feature>
<proteinExistence type="predicted"/>
<keyword evidence="3" id="KW-0732">Signal</keyword>
<dbReference type="PhylomeDB" id="A0A0G4EGD8"/>
<feature type="compositionally biased region" description="Acidic residues" evidence="1">
    <location>
        <begin position="694"/>
        <end position="713"/>
    </location>
</feature>
<feature type="domain" description="Apple" evidence="4">
    <location>
        <begin position="195"/>
        <end position="224"/>
    </location>
</feature>
<evidence type="ECO:0000259" key="4">
    <source>
        <dbReference type="Pfam" id="PF14295"/>
    </source>
</evidence>
<feature type="transmembrane region" description="Helical" evidence="2">
    <location>
        <begin position="501"/>
        <end position="527"/>
    </location>
</feature>
<feature type="chain" id="PRO_5005187734" description="Apple domain-containing protein" evidence="3">
    <location>
        <begin position="29"/>
        <end position="898"/>
    </location>
</feature>
<feature type="transmembrane region" description="Helical" evidence="2">
    <location>
        <begin position="795"/>
        <end position="818"/>
    </location>
</feature>